<feature type="domain" description="DUS-like FMN-binding" evidence="10">
    <location>
        <begin position="26"/>
        <end position="309"/>
    </location>
</feature>
<dbReference type="InterPro" id="IPR001269">
    <property type="entry name" value="DUS_fam"/>
</dbReference>
<dbReference type="GO" id="GO:0003723">
    <property type="term" value="F:RNA binding"/>
    <property type="evidence" value="ECO:0007669"/>
    <property type="project" value="TreeGrafter"/>
</dbReference>
<reference evidence="11 12" key="1">
    <citation type="submission" date="2006-10" db="EMBL/GenBank/DDBJ databases">
        <title>Complete sequence of Syntrophobacter fumaroxidans MPOB.</title>
        <authorList>
            <consortium name="US DOE Joint Genome Institute"/>
            <person name="Copeland A."/>
            <person name="Lucas S."/>
            <person name="Lapidus A."/>
            <person name="Barry K."/>
            <person name="Detter J.C."/>
            <person name="Glavina del Rio T."/>
            <person name="Hammon N."/>
            <person name="Israni S."/>
            <person name="Pitluck S."/>
            <person name="Goltsman E.G."/>
            <person name="Martinez M."/>
            <person name="Schmutz J."/>
            <person name="Larimer F."/>
            <person name="Land M."/>
            <person name="Hauser L."/>
            <person name="Kyrpides N."/>
            <person name="Kim E."/>
            <person name="Boone D.R."/>
            <person name="Brockman F."/>
            <person name="Culley D."/>
            <person name="Ferry J."/>
            <person name="Gunsalus R."/>
            <person name="McInerney M.J."/>
            <person name="Morrison M."/>
            <person name="Plugge C."/>
            <person name="Rohlin L."/>
            <person name="Scholten J."/>
            <person name="Sieber J."/>
            <person name="Stams A.J.M."/>
            <person name="Worm P."/>
            <person name="Henstra A.M."/>
            <person name="Richardson P."/>
        </authorList>
    </citation>
    <scope>NUCLEOTIDE SEQUENCE [LARGE SCALE GENOMIC DNA]</scope>
    <source>
        <strain evidence="12">DSM 10017 / MPOB</strain>
    </source>
</reference>
<dbReference type="Pfam" id="PF01207">
    <property type="entry name" value="Dus"/>
    <property type="match status" value="1"/>
</dbReference>
<dbReference type="CDD" id="cd02801">
    <property type="entry name" value="DUS_like_FMN"/>
    <property type="match status" value="1"/>
</dbReference>
<evidence type="ECO:0000256" key="7">
    <source>
        <dbReference type="PIRNR" id="PIRNR006621"/>
    </source>
</evidence>
<keyword evidence="3 7" id="KW-0288">FMN</keyword>
<dbReference type="PANTHER" id="PTHR45846">
    <property type="entry name" value="TRNA-DIHYDROURIDINE(47) SYNTHASE [NAD(P)(+)]-LIKE"/>
    <property type="match status" value="1"/>
</dbReference>
<feature type="binding site" evidence="9">
    <location>
        <begin position="28"/>
        <end position="30"/>
    </location>
    <ligand>
        <name>FMN</name>
        <dbReference type="ChEBI" id="CHEBI:58210"/>
    </ligand>
</feature>
<name>A0LJ96_SYNFM</name>
<dbReference type="InterPro" id="IPR035587">
    <property type="entry name" value="DUS-like_FMN-bd"/>
</dbReference>
<evidence type="ECO:0000313" key="11">
    <source>
        <dbReference type="EMBL" id="ABK17498.1"/>
    </source>
</evidence>
<dbReference type="NCBIfam" id="TIGR00737">
    <property type="entry name" value="nifR3_yhdG"/>
    <property type="match status" value="1"/>
</dbReference>
<dbReference type="AlphaFoldDB" id="A0LJ96"/>
<dbReference type="STRING" id="335543.Sfum_1813"/>
<dbReference type="Gene3D" id="3.20.20.70">
    <property type="entry name" value="Aldolase class I"/>
    <property type="match status" value="1"/>
</dbReference>
<dbReference type="eggNOG" id="COG0042">
    <property type="taxonomic scope" value="Bacteria"/>
</dbReference>
<keyword evidence="4 7" id="KW-0819">tRNA processing</keyword>
<dbReference type="PANTHER" id="PTHR45846:SF1">
    <property type="entry name" value="TRNA-DIHYDROURIDINE(47) SYNTHASE [NAD(P)(+)]-LIKE"/>
    <property type="match status" value="1"/>
</dbReference>
<accession>A0LJ96</accession>
<proteinExistence type="inferred from homology"/>
<feature type="binding site" evidence="9">
    <location>
        <position position="152"/>
    </location>
    <ligand>
        <name>FMN</name>
        <dbReference type="ChEBI" id="CHEBI:58210"/>
    </ligand>
</feature>
<comment type="similarity">
    <text evidence="7">Belongs to the dus family.</text>
</comment>
<organism evidence="11 12">
    <name type="scientific">Syntrophobacter fumaroxidans (strain DSM 10017 / MPOB)</name>
    <dbReference type="NCBI Taxonomy" id="335543"/>
    <lineage>
        <taxon>Bacteria</taxon>
        <taxon>Pseudomonadati</taxon>
        <taxon>Thermodesulfobacteriota</taxon>
        <taxon>Syntrophobacteria</taxon>
        <taxon>Syntrophobacterales</taxon>
        <taxon>Syntrophobacteraceae</taxon>
        <taxon>Syntrophobacter</taxon>
    </lineage>
</organism>
<dbReference type="PIRSF" id="PIRSF006621">
    <property type="entry name" value="Dus"/>
    <property type="match status" value="1"/>
</dbReference>
<evidence type="ECO:0000256" key="1">
    <source>
        <dbReference type="ARBA" id="ARBA00001917"/>
    </source>
</evidence>
<dbReference type="EC" id="1.3.1.-" evidence="7"/>
<feature type="binding site" evidence="9">
    <location>
        <position position="83"/>
    </location>
    <ligand>
        <name>FMN</name>
        <dbReference type="ChEBI" id="CHEBI:58210"/>
    </ligand>
</feature>
<dbReference type="OrthoDB" id="9764501at2"/>
<feature type="binding site" evidence="9">
    <location>
        <position position="182"/>
    </location>
    <ligand>
        <name>FMN</name>
        <dbReference type="ChEBI" id="CHEBI:58210"/>
    </ligand>
</feature>
<dbReference type="InterPro" id="IPR004652">
    <property type="entry name" value="DusB-like"/>
</dbReference>
<feature type="binding site" evidence="9">
    <location>
        <begin position="237"/>
        <end position="238"/>
    </location>
    <ligand>
        <name>FMN</name>
        <dbReference type="ChEBI" id="CHEBI:58210"/>
    </ligand>
</feature>
<dbReference type="FunCoup" id="A0LJ96">
    <property type="interactions" value="485"/>
</dbReference>
<dbReference type="InterPro" id="IPR013785">
    <property type="entry name" value="Aldolase_TIM"/>
</dbReference>
<evidence type="ECO:0000256" key="8">
    <source>
        <dbReference type="PIRSR" id="PIRSR006621-1"/>
    </source>
</evidence>
<evidence type="ECO:0000313" key="12">
    <source>
        <dbReference type="Proteomes" id="UP000001784"/>
    </source>
</evidence>
<evidence type="ECO:0000256" key="3">
    <source>
        <dbReference type="ARBA" id="ARBA00022643"/>
    </source>
</evidence>
<evidence type="ECO:0000256" key="6">
    <source>
        <dbReference type="ARBA" id="ARBA00023002"/>
    </source>
</evidence>
<evidence type="ECO:0000256" key="4">
    <source>
        <dbReference type="ARBA" id="ARBA00022694"/>
    </source>
</evidence>
<dbReference type="RefSeq" id="WP_011698668.1">
    <property type="nucleotide sequence ID" value="NC_008554.1"/>
</dbReference>
<evidence type="ECO:0000256" key="5">
    <source>
        <dbReference type="ARBA" id="ARBA00022857"/>
    </source>
</evidence>
<dbReference type="EMBL" id="CP000478">
    <property type="protein sequence ID" value="ABK17498.1"/>
    <property type="molecule type" value="Genomic_DNA"/>
</dbReference>
<comment type="function">
    <text evidence="7">Catalyzes the synthesis of 5,6-dihydrouridine (D), a modified base found in the D-loop of most tRNAs, via the reduction of the C5-C6 double bond in target uridines.</text>
</comment>
<dbReference type="SUPFAM" id="SSF51395">
    <property type="entry name" value="FMN-linked oxidoreductases"/>
    <property type="match status" value="1"/>
</dbReference>
<dbReference type="InterPro" id="IPR018517">
    <property type="entry name" value="tRNA_hU_synthase_CS"/>
</dbReference>
<dbReference type="HOGENOM" id="CLU_013299_0_3_7"/>
<keyword evidence="5" id="KW-0521">NADP</keyword>
<keyword evidence="9" id="KW-0547">Nucleotide-binding</keyword>
<dbReference type="InParanoid" id="A0LJ96"/>
<dbReference type="PROSITE" id="PS01136">
    <property type="entry name" value="UPF0034"/>
    <property type="match status" value="1"/>
</dbReference>
<dbReference type="GO" id="GO:0017150">
    <property type="term" value="F:tRNA dihydrouridine synthase activity"/>
    <property type="evidence" value="ECO:0007669"/>
    <property type="project" value="InterPro"/>
</dbReference>
<gene>
    <name evidence="11" type="ordered locus">Sfum_1813</name>
</gene>
<sequence length="352" mass="37787">MTQDTAHFRPKPLRIGKLLLDLPLVLAPMAGVTDSAYRALMADFGAAMVTTEMVSIQGLVRNQRATLDLCRQQHPVGVPLAVQVFGRDPAVMAEAARLVEQGGAALIDINAGCPVRKVVRQGAGAILLKDPDRLAAMVEAVKRAVSVPVTVKIRVGWDNAANGVAGLARQLVSAGVDAITVHGRTAAQMYSGRADWSRIAEVKAAVAVPVIGNGDVTSPELAERMIHETGCDGVMIGRASLGNPWLFAVISRRWGRGARQGDCPGWNDFLRTAEAHLESFRTMRPRADGHLKKLLIWYSKGCPDSAGLRCRIAGPDGIESMLAAFRSWVHELMARGVPFLPFKVPEAGPTRN</sequence>
<feature type="active site" description="Proton donor" evidence="8">
    <location>
        <position position="113"/>
    </location>
</feature>
<dbReference type="KEGG" id="sfu:Sfum_1813"/>
<evidence type="ECO:0000256" key="2">
    <source>
        <dbReference type="ARBA" id="ARBA00022630"/>
    </source>
</evidence>
<protein>
    <recommendedName>
        <fullName evidence="7">tRNA-dihydrouridine synthase</fullName>
        <ecNumber evidence="7">1.3.1.-</ecNumber>
    </recommendedName>
</protein>
<keyword evidence="2 7" id="KW-0285">Flavoprotein</keyword>
<comment type="cofactor">
    <cofactor evidence="1 7 9">
        <name>FMN</name>
        <dbReference type="ChEBI" id="CHEBI:58210"/>
    </cofactor>
</comment>
<dbReference type="GO" id="GO:0050660">
    <property type="term" value="F:flavin adenine dinucleotide binding"/>
    <property type="evidence" value="ECO:0007669"/>
    <property type="project" value="InterPro"/>
</dbReference>
<evidence type="ECO:0000256" key="9">
    <source>
        <dbReference type="PIRSR" id="PIRSR006621-2"/>
    </source>
</evidence>
<evidence type="ECO:0000259" key="10">
    <source>
        <dbReference type="Pfam" id="PF01207"/>
    </source>
</evidence>
<keyword evidence="6 7" id="KW-0560">Oxidoreductase</keyword>
<dbReference type="Proteomes" id="UP000001784">
    <property type="component" value="Chromosome"/>
</dbReference>
<keyword evidence="12" id="KW-1185">Reference proteome</keyword>